<evidence type="ECO:0000256" key="6">
    <source>
        <dbReference type="ARBA" id="ARBA00022917"/>
    </source>
</evidence>
<keyword evidence="7 10" id="KW-0030">Aminoacyl-tRNA synthetase</keyword>
<evidence type="ECO:0000256" key="2">
    <source>
        <dbReference type="ARBA" id="ARBA00012836"/>
    </source>
</evidence>
<evidence type="ECO:0000256" key="5">
    <source>
        <dbReference type="ARBA" id="ARBA00022840"/>
    </source>
</evidence>
<comment type="similarity">
    <text evidence="1 10">Belongs to the class-I aminoacyl-tRNA synthetase family.</text>
</comment>
<dbReference type="GO" id="GO:0005829">
    <property type="term" value="C:cytosol"/>
    <property type="evidence" value="ECO:0007669"/>
    <property type="project" value="TreeGrafter"/>
</dbReference>
<dbReference type="FunFam" id="1.10.10.2420:FF:000001">
    <property type="entry name" value="Glutamine--tRNA ligase cytoplasmic"/>
    <property type="match status" value="1"/>
</dbReference>
<dbReference type="InterPro" id="IPR007638">
    <property type="entry name" value="Gln-tRNA-synth_Ib_RNA-bd_2"/>
</dbReference>
<dbReference type="FunFam" id="2.40.240.10:FF:000015">
    <property type="entry name" value="Glutaminyl-tRNA synthetase"/>
    <property type="match status" value="1"/>
</dbReference>
<reference evidence="17 18" key="1">
    <citation type="submission" date="2016-02" db="EMBL/GenBank/DDBJ databases">
        <title>Complete genome sequence and transcriptome regulation of the pentose utilising yeast Sugiyamaella lignohabitans.</title>
        <authorList>
            <person name="Bellasio M."/>
            <person name="Peymann A."/>
            <person name="Valli M."/>
            <person name="Sipitzky M."/>
            <person name="Graf A."/>
            <person name="Sauer M."/>
            <person name="Marx H."/>
            <person name="Mattanovich D."/>
        </authorList>
    </citation>
    <scope>NUCLEOTIDE SEQUENCE [LARGE SCALE GENOMIC DNA]</scope>
    <source>
        <strain evidence="17 18">CBS 10342</strain>
    </source>
</reference>
<evidence type="ECO:0000256" key="4">
    <source>
        <dbReference type="ARBA" id="ARBA00022741"/>
    </source>
</evidence>
<dbReference type="Proteomes" id="UP000189580">
    <property type="component" value="Chromosome a"/>
</dbReference>
<dbReference type="Pfam" id="PF04557">
    <property type="entry name" value="tRNA_synt_1c_R2"/>
    <property type="match status" value="1"/>
</dbReference>
<evidence type="ECO:0000256" key="8">
    <source>
        <dbReference type="ARBA" id="ARBA00030466"/>
    </source>
</evidence>
<feature type="domain" description="Glutamyl/glutaminyl-tRNA synthetase class Ib catalytic" evidence="12">
    <location>
        <begin position="272"/>
        <end position="584"/>
    </location>
</feature>
<dbReference type="Gene3D" id="3.40.50.620">
    <property type="entry name" value="HUPs"/>
    <property type="match status" value="1"/>
</dbReference>
<dbReference type="Gene3D" id="1.10.8.1290">
    <property type="entry name" value="Glutaminyl-tRNA synthetase, non-specific RNA binding region part 1, domain 1"/>
    <property type="match status" value="1"/>
</dbReference>
<dbReference type="InterPro" id="IPR042559">
    <property type="entry name" value="Gln-tRNA-synth_Ib_RNA-bd_N_2"/>
</dbReference>
<evidence type="ECO:0000259" key="16">
    <source>
        <dbReference type="Pfam" id="PF20974"/>
    </source>
</evidence>
<dbReference type="RefSeq" id="XP_018734512.1">
    <property type="nucleotide sequence ID" value="XM_018879639.1"/>
</dbReference>
<dbReference type="InterPro" id="IPR000924">
    <property type="entry name" value="Glu/Gln-tRNA-synth"/>
</dbReference>
<dbReference type="PRINTS" id="PR00987">
    <property type="entry name" value="TRNASYNTHGLU"/>
</dbReference>
<feature type="domain" description="Glutamyl/glutaminyl-tRNA synthetase class Ib anti-codon binding" evidence="13">
    <location>
        <begin position="588"/>
        <end position="688"/>
    </location>
</feature>
<dbReference type="EMBL" id="CP014501">
    <property type="protein sequence ID" value="ANB12035.1"/>
    <property type="molecule type" value="Genomic_DNA"/>
</dbReference>
<dbReference type="SUPFAM" id="SSF50715">
    <property type="entry name" value="Ribosomal protein L25-like"/>
    <property type="match status" value="1"/>
</dbReference>
<dbReference type="EC" id="6.1.1.18" evidence="2"/>
<keyword evidence="6 10" id="KW-0648">Protein biosynthesis</keyword>
<dbReference type="SUPFAM" id="SSF52374">
    <property type="entry name" value="Nucleotidylyl transferase"/>
    <property type="match status" value="1"/>
</dbReference>
<dbReference type="InterPro" id="IPR020056">
    <property type="entry name" value="Rbsml_bL25/Gln-tRNA_synth_N"/>
</dbReference>
<dbReference type="FunFam" id="2.40.240.10:FF:000007">
    <property type="entry name" value="Glutamine--tRNA ligase"/>
    <property type="match status" value="1"/>
</dbReference>
<feature type="domain" description="tRNA synthetases class I (E and Q) anti-codon binding" evidence="16">
    <location>
        <begin position="699"/>
        <end position="763"/>
    </location>
</feature>
<evidence type="ECO:0000256" key="1">
    <source>
        <dbReference type="ARBA" id="ARBA00005594"/>
    </source>
</evidence>
<dbReference type="CDD" id="cd00807">
    <property type="entry name" value="GlnRS_core"/>
    <property type="match status" value="1"/>
</dbReference>
<dbReference type="NCBIfam" id="TIGR00440">
    <property type="entry name" value="glnS"/>
    <property type="match status" value="1"/>
</dbReference>
<feature type="domain" description="Glutaminyl-tRNA synthetase class Ib non-specific RNA-binding" evidence="15">
    <location>
        <begin position="8"/>
        <end position="175"/>
    </location>
</feature>
<dbReference type="InterPro" id="IPR042558">
    <property type="entry name" value="Gln-tRNA-synth_Ib_RNA-bd_N_1"/>
</dbReference>
<dbReference type="Pfam" id="PF00749">
    <property type="entry name" value="tRNA-synt_1c"/>
    <property type="match status" value="1"/>
</dbReference>
<dbReference type="PANTHER" id="PTHR43097">
    <property type="entry name" value="GLUTAMINE-TRNA LIGASE"/>
    <property type="match status" value="1"/>
</dbReference>
<evidence type="ECO:0000256" key="3">
    <source>
        <dbReference type="ARBA" id="ARBA00022598"/>
    </source>
</evidence>
<evidence type="ECO:0000256" key="9">
    <source>
        <dbReference type="ARBA" id="ARBA00048270"/>
    </source>
</evidence>
<organism evidence="17 18">
    <name type="scientific">Sugiyamaella lignohabitans</name>
    <dbReference type="NCBI Taxonomy" id="796027"/>
    <lineage>
        <taxon>Eukaryota</taxon>
        <taxon>Fungi</taxon>
        <taxon>Dikarya</taxon>
        <taxon>Ascomycota</taxon>
        <taxon>Saccharomycotina</taxon>
        <taxon>Dipodascomycetes</taxon>
        <taxon>Dipodascales</taxon>
        <taxon>Trichomonascaceae</taxon>
        <taxon>Sugiyamaella</taxon>
    </lineage>
</organism>
<evidence type="ECO:0000313" key="18">
    <source>
        <dbReference type="Proteomes" id="UP000189580"/>
    </source>
</evidence>
<dbReference type="PANTHER" id="PTHR43097:SF4">
    <property type="entry name" value="GLUTAMINE--TRNA LIGASE"/>
    <property type="match status" value="1"/>
</dbReference>
<keyword evidence="4 10" id="KW-0547">Nucleotide-binding</keyword>
<dbReference type="InterPro" id="IPR020059">
    <property type="entry name" value="Glu/Gln-tRNA-synth_Ib_codon-bd"/>
</dbReference>
<dbReference type="GeneID" id="30034617"/>
<feature type="region of interest" description="Disordered" evidence="11">
    <location>
        <begin position="198"/>
        <end position="233"/>
    </location>
</feature>
<dbReference type="OrthoDB" id="10250478at2759"/>
<evidence type="ECO:0000259" key="14">
    <source>
        <dbReference type="Pfam" id="PF04557"/>
    </source>
</evidence>
<dbReference type="InterPro" id="IPR007639">
    <property type="entry name" value="Gln-tRNA-synth_Ib_RNA-bd_N"/>
</dbReference>
<dbReference type="InterPro" id="IPR004514">
    <property type="entry name" value="Gln-tRNA-synth"/>
</dbReference>
<dbReference type="Pfam" id="PF04558">
    <property type="entry name" value="tRNA_synt_1c_R1"/>
    <property type="match status" value="1"/>
</dbReference>
<dbReference type="InterPro" id="IPR020058">
    <property type="entry name" value="Glu/Gln-tRNA-synth_Ib_cat-dom"/>
</dbReference>
<evidence type="ECO:0000256" key="11">
    <source>
        <dbReference type="SAM" id="MobiDB-lite"/>
    </source>
</evidence>
<evidence type="ECO:0000313" key="17">
    <source>
        <dbReference type="EMBL" id="ANB12035.1"/>
    </source>
</evidence>
<dbReference type="Pfam" id="PF20974">
    <property type="entry name" value="tRNA-synt_1c_C2"/>
    <property type="match status" value="1"/>
</dbReference>
<dbReference type="InterPro" id="IPR014729">
    <property type="entry name" value="Rossmann-like_a/b/a_fold"/>
</dbReference>
<dbReference type="InterPro" id="IPR001412">
    <property type="entry name" value="aa-tRNA-synth_I_CS"/>
</dbReference>
<dbReference type="GO" id="GO:0004819">
    <property type="term" value="F:glutamine-tRNA ligase activity"/>
    <property type="evidence" value="ECO:0007669"/>
    <property type="project" value="UniProtKB-EC"/>
</dbReference>
<accession>A0A167CRW5</accession>
<evidence type="ECO:0000259" key="12">
    <source>
        <dbReference type="Pfam" id="PF00749"/>
    </source>
</evidence>
<feature type="compositionally biased region" description="Low complexity" evidence="11">
    <location>
        <begin position="210"/>
        <end position="225"/>
    </location>
</feature>
<dbReference type="InterPro" id="IPR049437">
    <property type="entry name" value="tRNA-synt_1c_C2"/>
</dbReference>
<keyword evidence="18" id="KW-1185">Reference proteome</keyword>
<evidence type="ECO:0000259" key="13">
    <source>
        <dbReference type="Pfam" id="PF03950"/>
    </source>
</evidence>
<dbReference type="PROSITE" id="PS00178">
    <property type="entry name" value="AA_TRNA_LIGASE_I"/>
    <property type="match status" value="1"/>
</dbReference>
<dbReference type="Pfam" id="PF03950">
    <property type="entry name" value="tRNA-synt_1c_C"/>
    <property type="match status" value="1"/>
</dbReference>
<name>A0A167CRW5_9ASCO</name>
<dbReference type="GO" id="GO:0006425">
    <property type="term" value="P:glutaminyl-tRNA aminoacylation"/>
    <property type="evidence" value="ECO:0007669"/>
    <property type="project" value="InterPro"/>
</dbReference>
<keyword evidence="3 10" id="KW-0436">Ligase</keyword>
<dbReference type="Gene3D" id="2.40.240.10">
    <property type="entry name" value="Ribosomal Protein L25, Chain P"/>
    <property type="match status" value="2"/>
</dbReference>
<dbReference type="InterPro" id="IPR011035">
    <property type="entry name" value="Ribosomal_bL25/Gln-tRNA_synth"/>
</dbReference>
<dbReference type="Gene3D" id="1.10.10.2420">
    <property type="match status" value="1"/>
</dbReference>
<comment type="catalytic activity">
    <reaction evidence="9">
        <text>tRNA(Gln) + L-glutamine + ATP = L-glutaminyl-tRNA(Gln) + AMP + diphosphate</text>
        <dbReference type="Rhea" id="RHEA:20121"/>
        <dbReference type="Rhea" id="RHEA-COMP:9662"/>
        <dbReference type="Rhea" id="RHEA-COMP:9681"/>
        <dbReference type="ChEBI" id="CHEBI:30616"/>
        <dbReference type="ChEBI" id="CHEBI:33019"/>
        <dbReference type="ChEBI" id="CHEBI:58359"/>
        <dbReference type="ChEBI" id="CHEBI:78442"/>
        <dbReference type="ChEBI" id="CHEBI:78521"/>
        <dbReference type="ChEBI" id="CHEBI:456215"/>
        <dbReference type="EC" id="6.1.1.18"/>
    </reaction>
</comment>
<dbReference type="GO" id="GO:0005524">
    <property type="term" value="F:ATP binding"/>
    <property type="evidence" value="ECO:0007669"/>
    <property type="project" value="UniProtKB-KW"/>
</dbReference>
<protein>
    <recommendedName>
        <fullName evidence="2">glutamine--tRNA ligase</fullName>
        <ecNumber evidence="2">6.1.1.18</ecNumber>
    </recommendedName>
    <alternativeName>
        <fullName evidence="8">Glutaminyl-tRNA synthetase</fullName>
    </alternativeName>
</protein>
<gene>
    <name evidence="17" type="primary">GLN4</name>
    <name evidence="17" type="ORF">AWJ20_268</name>
</gene>
<dbReference type="SMR" id="A0A167CRW5"/>
<dbReference type="AlphaFoldDB" id="A0A167CRW5"/>
<sequence length="828" mass="93220">MSEVDELAVKFEKTLGFKETKVKEILKNTKVSGSLDEILAEAGVDEAHPVEDASVATLLHSLAQLSKDADEQLKKGRKSLSDLIANSGGQIKTNVQLNGGWDYIVRVVKDGKSVDREELEKESGVGIVVTDDQIKESVAKYIKEHEAELVEKRYKLAPTVIVGVKQLPELKWANPAAFKPIIDEQILALLGPKDERDVVKKEKKKKADTKPGAAGTGSDAKSDSGAGAGAGAGSARSMFTEGFLGSLHKPGENAQIYPERMKEHLKFTGGHVMTRFPPEPNGYLHIGHSKAIAINFGFAQYYNGKCYLRFDDTNPEAEEEQYFTSIKEIVEWLGFKPWAITYSSDYFDQLYELAEQLILKDLAYVCFCTAEEMKAHRGISEDGTRGGKRTPCKHRSQSTEENLKLFREMRDGKYAKGEATLRMKQDLENPNPQMWDLVAYRVLNATHHRTGDKWKIYPTYDFTHCLVDSIENISHSLCTLEFYLSRESYDWLCNALCVYRPQQRESGRLNVTGTIMSKRKILKLVNDKIVRGWDDPRLFTLVAIRRRGVPPGAVLSFIAELGVTTTNSTIQASRFENSVRKYLEDSTPRLMMIPDPVPVILDNLPEDHLEFVSVPFKPGNPDFGEHTVPFTRTVYVDRSDFREEASKDYFRLAPGQSVGLLKVPHNIRVTSFKKDDNGLVTEIHAHYENDIPFKKPKTFIQWVAHAPAHNSPVRIAETRLFNQLFKSENPDSNPDGYLADINPDSEIILRNSIIETGFFEVKERSPWTITKPGEEKDILAGHDKKGAPEAVRFQALRVGYFCLDKDSTPDSIVLNRIVTLKEDTAKNN</sequence>
<keyword evidence="5 10" id="KW-0067">ATP-binding</keyword>
<dbReference type="InterPro" id="IPR050132">
    <property type="entry name" value="Gln/Glu-tRNA_Ligase"/>
</dbReference>
<evidence type="ECO:0000256" key="10">
    <source>
        <dbReference type="RuleBase" id="RU363037"/>
    </source>
</evidence>
<feature type="domain" description="Glutaminyl-tRNA synthetase class Ib non-specific RNA-binding" evidence="14">
    <location>
        <begin position="178"/>
        <end position="264"/>
    </location>
</feature>
<dbReference type="KEGG" id="slb:AWJ20_268"/>
<evidence type="ECO:0000259" key="15">
    <source>
        <dbReference type="Pfam" id="PF04558"/>
    </source>
</evidence>
<evidence type="ECO:0000256" key="7">
    <source>
        <dbReference type="ARBA" id="ARBA00023146"/>
    </source>
</evidence>
<proteinExistence type="inferred from homology"/>
<dbReference type="FunFam" id="3.40.50.620:FF:000183">
    <property type="entry name" value="Glutaminyl-tRNA synthetase"/>
    <property type="match status" value="1"/>
</dbReference>